<evidence type="ECO:0000313" key="2">
    <source>
        <dbReference type="Proteomes" id="UP001374599"/>
    </source>
</evidence>
<proteinExistence type="predicted"/>
<organism evidence="1 2">
    <name type="scientific">Vallitalea maricola</name>
    <dbReference type="NCBI Taxonomy" id="3074433"/>
    <lineage>
        <taxon>Bacteria</taxon>
        <taxon>Bacillati</taxon>
        <taxon>Bacillota</taxon>
        <taxon>Clostridia</taxon>
        <taxon>Lachnospirales</taxon>
        <taxon>Vallitaleaceae</taxon>
        <taxon>Vallitalea</taxon>
    </lineage>
</organism>
<reference evidence="1" key="1">
    <citation type="submission" date="2023-09" db="EMBL/GenBank/DDBJ databases">
        <title>Vallitalea sediminicola and Vallitalea maricola sp. nov., anaerobic bacteria isolated from marine sediment.</title>
        <authorList>
            <person name="Hirano S."/>
            <person name="Maeda A."/>
            <person name="Terahara T."/>
            <person name="Mori K."/>
            <person name="Hamada M."/>
            <person name="Matsumoto R."/>
            <person name="Kobayashi T."/>
        </authorList>
    </citation>
    <scope>NUCLEOTIDE SEQUENCE</scope>
    <source>
        <strain evidence="1">AN17-2</strain>
    </source>
</reference>
<accession>A0ACB5UN76</accession>
<comment type="caution">
    <text evidence="1">The sequence shown here is derived from an EMBL/GenBank/DDBJ whole genome shotgun (WGS) entry which is preliminary data.</text>
</comment>
<gene>
    <name evidence="1" type="ORF">AN2V17_32410</name>
</gene>
<evidence type="ECO:0000313" key="1">
    <source>
        <dbReference type="EMBL" id="GMQ64004.1"/>
    </source>
</evidence>
<keyword evidence="2" id="KW-1185">Reference proteome</keyword>
<dbReference type="Proteomes" id="UP001374599">
    <property type="component" value="Unassembled WGS sequence"/>
</dbReference>
<sequence>MNKAYLLKKNRKASLVYMAVLIVLSIVIIIKLFGLYFTNEIISFKNLVFSDIDSSFFTNIIHSVNPSVEYYLESNNKTKLDISNYNKIEALYGYNIPLISFIMNENDYSYCTASENYPKINQKDKSFENDLEHYEHDESFFSSHTLEQQIPVVNITNYTMEQLNNFSFLKSNLYTFDPSINPTQDKFPIDKFLSKDMSIDMSGDGPKVLIYHTHSQESFVDSVKGKKEDTVVGVGDELARILEEKYNIKVLHHRKEYDIINGKIDRDEAYQRIEAPLKNLIKKNPSIEVMIDIHRDGVRGNVRLVHNINGKQTAKIMFFNGLALYPVMPNKYVVDNMAFSFQMQLKANELYPNFTRKIYLRGYRYNLHLKPKSLLIEVGAQTNTVSEAMNAMEPLAKILYEVIK</sequence>
<dbReference type="EMBL" id="BTPU01000059">
    <property type="protein sequence ID" value="GMQ64004.1"/>
    <property type="molecule type" value="Genomic_DNA"/>
</dbReference>
<name>A0ACB5UN76_9FIRM</name>
<protein>
    <submittedName>
        <fullName evidence="1">Uncharacterized protein</fullName>
    </submittedName>
</protein>